<dbReference type="InterPro" id="IPR008271">
    <property type="entry name" value="Ser/Thr_kinase_AS"/>
</dbReference>
<evidence type="ECO:0000256" key="3">
    <source>
        <dbReference type="ARBA" id="ARBA00022679"/>
    </source>
</evidence>
<comment type="caution">
    <text evidence="19">The sequence shown here is derived from an EMBL/GenBank/DDBJ whole genome shotgun (WGS) entry which is preliminary data.</text>
</comment>
<evidence type="ECO:0000256" key="6">
    <source>
        <dbReference type="ARBA" id="ARBA00022737"/>
    </source>
</evidence>
<evidence type="ECO:0000313" key="20">
    <source>
        <dbReference type="Proteomes" id="UP000245207"/>
    </source>
</evidence>
<dbReference type="STRING" id="35608.A0A2U1M8T3"/>
<dbReference type="CDD" id="cd14066">
    <property type="entry name" value="STKc_IRAK"/>
    <property type="match status" value="1"/>
</dbReference>
<dbReference type="OrthoDB" id="1908121at2759"/>
<dbReference type="FunFam" id="1.10.510.10:FF:000336">
    <property type="entry name" value="Cysteine-rich receptor-like protein kinase 2"/>
    <property type="match status" value="1"/>
</dbReference>
<keyword evidence="4 15" id="KW-0812">Transmembrane</keyword>
<feature type="signal peptide" evidence="16">
    <location>
        <begin position="1"/>
        <end position="19"/>
    </location>
</feature>
<dbReference type="GO" id="GO:0016020">
    <property type="term" value="C:membrane"/>
    <property type="evidence" value="ECO:0007669"/>
    <property type="project" value="UniProtKB-SubCell"/>
</dbReference>
<evidence type="ECO:0000256" key="13">
    <source>
        <dbReference type="ARBA" id="ARBA00023180"/>
    </source>
</evidence>
<dbReference type="InterPro" id="IPR011009">
    <property type="entry name" value="Kinase-like_dom_sf"/>
</dbReference>
<evidence type="ECO:0000256" key="11">
    <source>
        <dbReference type="ARBA" id="ARBA00023136"/>
    </source>
</evidence>
<name>A0A2U1M8T3_ARTAN</name>
<keyword evidence="13" id="KW-0325">Glycoprotein</keyword>
<reference evidence="19 20" key="1">
    <citation type="journal article" date="2018" name="Mol. Plant">
        <title>The genome of Artemisia annua provides insight into the evolution of Asteraceae family and artemisinin biosynthesis.</title>
        <authorList>
            <person name="Shen Q."/>
            <person name="Zhang L."/>
            <person name="Liao Z."/>
            <person name="Wang S."/>
            <person name="Yan T."/>
            <person name="Shi P."/>
            <person name="Liu M."/>
            <person name="Fu X."/>
            <person name="Pan Q."/>
            <person name="Wang Y."/>
            <person name="Lv Z."/>
            <person name="Lu X."/>
            <person name="Zhang F."/>
            <person name="Jiang W."/>
            <person name="Ma Y."/>
            <person name="Chen M."/>
            <person name="Hao X."/>
            <person name="Li L."/>
            <person name="Tang Y."/>
            <person name="Lv G."/>
            <person name="Zhou Y."/>
            <person name="Sun X."/>
            <person name="Brodelius P.E."/>
            <person name="Rose J.K.C."/>
            <person name="Tang K."/>
        </authorList>
    </citation>
    <scope>NUCLEOTIDE SEQUENCE [LARGE SCALE GENOMIC DNA]</scope>
    <source>
        <strain evidence="20">cv. Huhao1</strain>
        <tissue evidence="19">Leaf</tissue>
    </source>
</reference>
<keyword evidence="5 16" id="KW-0732">Signal</keyword>
<keyword evidence="20" id="KW-1185">Reference proteome</keyword>
<feature type="chain" id="PRO_5015767947" evidence="16">
    <location>
        <begin position="20"/>
        <end position="749"/>
    </location>
</feature>
<dbReference type="PROSITE" id="PS51473">
    <property type="entry name" value="GNK2"/>
    <property type="match status" value="2"/>
</dbReference>
<organism evidence="19 20">
    <name type="scientific">Artemisia annua</name>
    <name type="common">Sweet wormwood</name>
    <dbReference type="NCBI Taxonomy" id="35608"/>
    <lineage>
        <taxon>Eukaryota</taxon>
        <taxon>Viridiplantae</taxon>
        <taxon>Streptophyta</taxon>
        <taxon>Embryophyta</taxon>
        <taxon>Tracheophyta</taxon>
        <taxon>Spermatophyta</taxon>
        <taxon>Magnoliopsida</taxon>
        <taxon>eudicotyledons</taxon>
        <taxon>Gunneridae</taxon>
        <taxon>Pentapetalae</taxon>
        <taxon>asterids</taxon>
        <taxon>campanulids</taxon>
        <taxon>Asterales</taxon>
        <taxon>Asteraceae</taxon>
        <taxon>Asteroideae</taxon>
        <taxon>Anthemideae</taxon>
        <taxon>Artemisiinae</taxon>
        <taxon>Artemisia</taxon>
    </lineage>
</organism>
<evidence type="ECO:0000259" key="18">
    <source>
        <dbReference type="PROSITE" id="PS51473"/>
    </source>
</evidence>
<keyword evidence="3" id="KW-0808">Transferase</keyword>
<dbReference type="PROSITE" id="PS50011">
    <property type="entry name" value="PROTEIN_KINASE_DOM"/>
    <property type="match status" value="1"/>
</dbReference>
<keyword evidence="12 19" id="KW-0675">Receptor</keyword>
<evidence type="ECO:0000256" key="1">
    <source>
        <dbReference type="ARBA" id="ARBA00004167"/>
    </source>
</evidence>
<dbReference type="FunFam" id="3.30.430.20:FF:000015">
    <property type="entry name" value="Cysteine-rich receptor-like protein kinase 3"/>
    <property type="match status" value="1"/>
</dbReference>
<dbReference type="InterPro" id="IPR038408">
    <property type="entry name" value="GNK2_sf"/>
</dbReference>
<evidence type="ECO:0000256" key="2">
    <source>
        <dbReference type="ARBA" id="ARBA00022527"/>
    </source>
</evidence>
<dbReference type="Gene3D" id="3.30.430.20">
    <property type="entry name" value="Gnk2 domain, C-X8-C-X2-C motif"/>
    <property type="match status" value="2"/>
</dbReference>
<dbReference type="Pfam" id="PF01657">
    <property type="entry name" value="Stress-antifung"/>
    <property type="match status" value="2"/>
</dbReference>
<dbReference type="Gene3D" id="1.10.510.10">
    <property type="entry name" value="Transferase(Phosphotransferase) domain 1"/>
    <property type="match status" value="1"/>
</dbReference>
<evidence type="ECO:0000256" key="8">
    <source>
        <dbReference type="ARBA" id="ARBA00022777"/>
    </source>
</evidence>
<feature type="transmembrane region" description="Helical" evidence="15">
    <location>
        <begin position="248"/>
        <end position="271"/>
    </location>
</feature>
<evidence type="ECO:0000256" key="9">
    <source>
        <dbReference type="ARBA" id="ARBA00022840"/>
    </source>
</evidence>
<dbReference type="InterPro" id="IPR017441">
    <property type="entry name" value="Protein_kinase_ATP_BS"/>
</dbReference>
<dbReference type="InterPro" id="IPR002902">
    <property type="entry name" value="GNK2"/>
</dbReference>
<evidence type="ECO:0000313" key="19">
    <source>
        <dbReference type="EMBL" id="PWA57664.1"/>
    </source>
</evidence>
<keyword evidence="8 19" id="KW-0418">Kinase</keyword>
<evidence type="ECO:0000256" key="4">
    <source>
        <dbReference type="ARBA" id="ARBA00022692"/>
    </source>
</evidence>
<evidence type="ECO:0000256" key="14">
    <source>
        <dbReference type="PROSITE-ProRule" id="PRU10141"/>
    </source>
</evidence>
<keyword evidence="7 14" id="KW-0547">Nucleotide-binding</keyword>
<evidence type="ECO:0000256" key="15">
    <source>
        <dbReference type="SAM" id="Phobius"/>
    </source>
</evidence>
<dbReference type="InterPro" id="IPR000719">
    <property type="entry name" value="Prot_kinase_dom"/>
</dbReference>
<proteinExistence type="predicted"/>
<dbReference type="InterPro" id="IPR052059">
    <property type="entry name" value="CR_Ser/Thr_kinase"/>
</dbReference>
<feature type="domain" description="Protein kinase" evidence="17">
    <location>
        <begin position="311"/>
        <end position="602"/>
    </location>
</feature>
<evidence type="ECO:0000256" key="10">
    <source>
        <dbReference type="ARBA" id="ARBA00022989"/>
    </source>
</evidence>
<dbReference type="Pfam" id="PF00069">
    <property type="entry name" value="Pkinase"/>
    <property type="match status" value="1"/>
</dbReference>
<sequence length="749" mass="83709">MKVSVRLIIILLSVARLQGDPRSQVIRLTCDPQPANNLTTSILNFVQSMEKISTQLQSSNSGTAVTGIGANRTYILAECYGDLSTDDCHVCNTEARGNLPTCFDFNGGQVFLDGCFLRTQNYNFYQEYKGLKDTILCGNTSMGRVFGDSVRRALSDVVRVAPRNKRFFARDMILSDIANESVYILADCWNTLNESSCAECLNSAFESMVKCFPSSEGRALHTGCFIRYSNTNFLNPEPKKGNKGGKRMVIAVAVSFFVAFFIVSFITFYAWKCRSNSKRKRGSDDTKLLKILKSSSLNFKYSTIEKATSYFDEENKLGEGGFGTVYKGVLPCGKEIAVKRLFFNHRHRAGDFYNEVNIISSLDHKNLVKLVGFSCLGPDSILVYEYLPNLSLNHFIFDAVRGKELNWAKRYDIVLGIAEGLAYLHENTKTRIIHRDIKAANILLDSGFRAKIADFGLARSYQQDKNHISTGIAGTLGYMAPEYITHGKLTEKVDVFSFGVLLLEVVTGMPNRGNETSEDGYGLVSIVWKHFKQGLVAQIYDPNLMLHNHTDDNVKKEIQSVVHIGLLCTQEVASLRPTMSMALQMLSKNIEPLPSPATPPYVTETCIQLSESGLIHNPDSLSTDFLFTIPIDGLGQRMNHRQFRSVLCYRLAVPMFSEGSLCPSCNVHRMDIWGDHAVHCSSEVGVNIITALPGYQDYKLRRRAKDTCPEVTEIDQERSSDIEQNSVHKISTNFRSRGLKDLPKSDGTL</sequence>
<keyword evidence="2" id="KW-0723">Serine/threonine-protein kinase</keyword>
<gene>
    <name evidence="19" type="ORF">CTI12_AA402580</name>
</gene>
<evidence type="ECO:0000256" key="16">
    <source>
        <dbReference type="SAM" id="SignalP"/>
    </source>
</evidence>
<evidence type="ECO:0000256" key="5">
    <source>
        <dbReference type="ARBA" id="ARBA00022729"/>
    </source>
</evidence>
<keyword evidence="10 15" id="KW-1133">Transmembrane helix</keyword>
<dbReference type="GO" id="GO:0004674">
    <property type="term" value="F:protein serine/threonine kinase activity"/>
    <property type="evidence" value="ECO:0007669"/>
    <property type="project" value="UniProtKB-KW"/>
</dbReference>
<keyword evidence="6" id="KW-0677">Repeat</keyword>
<dbReference type="CDD" id="cd23509">
    <property type="entry name" value="Gnk2-like"/>
    <property type="match status" value="2"/>
</dbReference>
<accession>A0A2U1M8T3</accession>
<dbReference type="Proteomes" id="UP000245207">
    <property type="component" value="Unassembled WGS sequence"/>
</dbReference>
<evidence type="ECO:0000256" key="12">
    <source>
        <dbReference type="ARBA" id="ARBA00023170"/>
    </source>
</evidence>
<dbReference type="PROSITE" id="PS00107">
    <property type="entry name" value="PROTEIN_KINASE_ATP"/>
    <property type="match status" value="1"/>
</dbReference>
<dbReference type="Gene3D" id="3.30.200.20">
    <property type="entry name" value="Phosphorylase Kinase, domain 1"/>
    <property type="match status" value="1"/>
</dbReference>
<feature type="domain" description="Gnk2-homologous" evidence="18">
    <location>
        <begin position="23"/>
        <end position="124"/>
    </location>
</feature>
<dbReference type="AlphaFoldDB" id="A0A2U1M8T3"/>
<evidence type="ECO:0000259" key="17">
    <source>
        <dbReference type="PROSITE" id="PS50011"/>
    </source>
</evidence>
<dbReference type="SMART" id="SM00220">
    <property type="entry name" value="S_TKc"/>
    <property type="match status" value="1"/>
</dbReference>
<evidence type="ECO:0000256" key="7">
    <source>
        <dbReference type="ARBA" id="ARBA00022741"/>
    </source>
</evidence>
<comment type="subcellular location">
    <subcellularLocation>
        <location evidence="1">Membrane</location>
        <topology evidence="1">Single-pass membrane protein</topology>
    </subcellularLocation>
</comment>
<dbReference type="FunFam" id="3.30.200.20:FF:001208">
    <property type="entry name" value="Putative DUF26-domain receptor-like protein kinase family protein"/>
    <property type="match status" value="1"/>
</dbReference>
<dbReference type="EMBL" id="PKPP01006101">
    <property type="protein sequence ID" value="PWA57664.1"/>
    <property type="molecule type" value="Genomic_DNA"/>
</dbReference>
<dbReference type="PROSITE" id="PS00108">
    <property type="entry name" value="PROTEIN_KINASE_ST"/>
    <property type="match status" value="1"/>
</dbReference>
<dbReference type="GO" id="GO:0005524">
    <property type="term" value="F:ATP binding"/>
    <property type="evidence" value="ECO:0007669"/>
    <property type="project" value="UniProtKB-UniRule"/>
</dbReference>
<dbReference type="SUPFAM" id="SSF56112">
    <property type="entry name" value="Protein kinase-like (PK-like)"/>
    <property type="match status" value="1"/>
</dbReference>
<keyword evidence="9 14" id="KW-0067">ATP-binding</keyword>
<keyword evidence="11 15" id="KW-0472">Membrane</keyword>
<dbReference type="PANTHER" id="PTHR47973">
    <property type="entry name" value="CYSTEINE-RICH RECEPTOR-LIKE PROTEIN KINASE 3"/>
    <property type="match status" value="1"/>
</dbReference>
<protein>
    <submittedName>
        <fullName evidence="19">Cysteine-rich receptor-like protein kinase 2</fullName>
    </submittedName>
</protein>
<feature type="binding site" evidence="14">
    <location>
        <position position="339"/>
    </location>
    <ligand>
        <name>ATP</name>
        <dbReference type="ChEBI" id="CHEBI:30616"/>
    </ligand>
</feature>
<feature type="domain" description="Gnk2-homologous" evidence="18">
    <location>
        <begin position="128"/>
        <end position="233"/>
    </location>
</feature>